<evidence type="ECO:0000313" key="3">
    <source>
        <dbReference type="Proteomes" id="UP000821866"/>
    </source>
</evidence>
<reference evidence="2" key="2">
    <citation type="submission" date="2021-09" db="EMBL/GenBank/DDBJ databases">
        <authorList>
            <person name="Jia N."/>
            <person name="Wang J."/>
            <person name="Shi W."/>
            <person name="Du L."/>
            <person name="Sun Y."/>
            <person name="Zhan W."/>
            <person name="Jiang J."/>
            <person name="Wang Q."/>
            <person name="Zhang B."/>
            <person name="Ji P."/>
            <person name="Sakyi L.B."/>
            <person name="Cui X."/>
            <person name="Yuan T."/>
            <person name="Jiang B."/>
            <person name="Yang W."/>
            <person name="Lam T.T.-Y."/>
            <person name="Chang Q."/>
            <person name="Ding S."/>
            <person name="Wang X."/>
            <person name="Zhu J."/>
            <person name="Ruan X."/>
            <person name="Zhao L."/>
            <person name="Wei J."/>
            <person name="Que T."/>
            <person name="Du C."/>
            <person name="Cheng J."/>
            <person name="Dai P."/>
            <person name="Han X."/>
            <person name="Huang E."/>
            <person name="Gao Y."/>
            <person name="Liu J."/>
            <person name="Shao H."/>
            <person name="Ye R."/>
            <person name="Li L."/>
            <person name="Wei W."/>
            <person name="Wang X."/>
            <person name="Wang C."/>
            <person name="Huo Q."/>
            <person name="Li W."/>
            <person name="Guo W."/>
            <person name="Chen H."/>
            <person name="Chen S."/>
            <person name="Zhou L."/>
            <person name="Zhou L."/>
            <person name="Ni X."/>
            <person name="Tian J."/>
            <person name="Zhou Y."/>
            <person name="Sheng Y."/>
            <person name="Liu T."/>
            <person name="Pan Y."/>
            <person name="Xia L."/>
            <person name="Li J."/>
            <person name="Zhao F."/>
            <person name="Cao W."/>
        </authorList>
    </citation>
    <scope>NUCLEOTIDE SEQUENCE</scope>
    <source>
        <strain evidence="2">Rmic-2018</strain>
        <tissue evidence="2">Larvae</tissue>
    </source>
</reference>
<sequence length="373" mass="41948">MPSPTKTTKEPTVHLEARNPTMMEAGRRSLPFIKKVFAKAGKKLTTTEKDYDIMSPTSKSLSQPTSRRRPQKRKLPHLPKEDFNIIVRPSQGLPIRELTAPQIAEAIANAYQGTMSGNQFLLRLKPGSKIFTISTPNQNVSVITRTITSLPLNGRLHAVNAYAAVGDGRRKGVIHGLTPNISPETLLENLRIRTQGVEIPRSRMLGKTKKAVITFLGTITTRFVYCMGGEVHCFPFKNIIQYRYDCNRTGHRTDGVPTPTIAVCPNCGMMEPQPDHSCNHVCSTCGEGHLTGTKKCKQRFKHPVRQQHLEVPDRKTEKRVTNGALLSPPKPKWYASEYTEHNEEWPQVGNQADPAEKKRHKARSRRKGRHIMN</sequence>
<feature type="compositionally biased region" description="Polar residues" evidence="1">
    <location>
        <begin position="55"/>
        <end position="65"/>
    </location>
</feature>
<feature type="compositionally biased region" description="Basic residues" evidence="1">
    <location>
        <begin position="357"/>
        <end position="373"/>
    </location>
</feature>
<feature type="compositionally biased region" description="Basic and acidic residues" evidence="1">
    <location>
        <begin position="308"/>
        <end position="320"/>
    </location>
</feature>
<feature type="region of interest" description="Disordered" evidence="1">
    <location>
        <begin position="308"/>
        <end position="373"/>
    </location>
</feature>
<accession>A0A9J6D1D5</accession>
<organism evidence="2 3">
    <name type="scientific">Rhipicephalus microplus</name>
    <name type="common">Cattle tick</name>
    <name type="synonym">Boophilus microplus</name>
    <dbReference type="NCBI Taxonomy" id="6941"/>
    <lineage>
        <taxon>Eukaryota</taxon>
        <taxon>Metazoa</taxon>
        <taxon>Ecdysozoa</taxon>
        <taxon>Arthropoda</taxon>
        <taxon>Chelicerata</taxon>
        <taxon>Arachnida</taxon>
        <taxon>Acari</taxon>
        <taxon>Parasitiformes</taxon>
        <taxon>Ixodida</taxon>
        <taxon>Ixodoidea</taxon>
        <taxon>Ixodidae</taxon>
        <taxon>Rhipicephalinae</taxon>
        <taxon>Rhipicephalus</taxon>
        <taxon>Boophilus</taxon>
    </lineage>
</organism>
<dbReference type="AlphaFoldDB" id="A0A9J6D1D5"/>
<protein>
    <submittedName>
        <fullName evidence="2">Uncharacterized protein</fullName>
    </submittedName>
</protein>
<gene>
    <name evidence="2" type="ORF">HPB51_027047</name>
</gene>
<feature type="compositionally biased region" description="Basic and acidic residues" evidence="1">
    <location>
        <begin position="7"/>
        <end position="17"/>
    </location>
</feature>
<keyword evidence="3" id="KW-1185">Reference proteome</keyword>
<dbReference type="Proteomes" id="UP000821866">
    <property type="component" value="Unassembled WGS sequence"/>
</dbReference>
<feature type="compositionally biased region" description="Basic residues" evidence="1">
    <location>
        <begin position="66"/>
        <end position="77"/>
    </location>
</feature>
<name>A0A9J6D1D5_RHIMP</name>
<evidence type="ECO:0000313" key="2">
    <source>
        <dbReference type="EMBL" id="KAH7977092.1"/>
    </source>
</evidence>
<reference evidence="2" key="1">
    <citation type="journal article" date="2020" name="Cell">
        <title>Large-Scale Comparative Analyses of Tick Genomes Elucidate Their Genetic Diversity and Vector Capacities.</title>
        <authorList>
            <consortium name="Tick Genome and Microbiome Consortium (TIGMIC)"/>
            <person name="Jia N."/>
            <person name="Wang J."/>
            <person name="Shi W."/>
            <person name="Du L."/>
            <person name="Sun Y."/>
            <person name="Zhan W."/>
            <person name="Jiang J.F."/>
            <person name="Wang Q."/>
            <person name="Zhang B."/>
            <person name="Ji P."/>
            <person name="Bell-Sakyi L."/>
            <person name="Cui X.M."/>
            <person name="Yuan T.T."/>
            <person name="Jiang B.G."/>
            <person name="Yang W.F."/>
            <person name="Lam T.T."/>
            <person name="Chang Q.C."/>
            <person name="Ding S.J."/>
            <person name="Wang X.J."/>
            <person name="Zhu J.G."/>
            <person name="Ruan X.D."/>
            <person name="Zhao L."/>
            <person name="Wei J.T."/>
            <person name="Ye R.Z."/>
            <person name="Que T.C."/>
            <person name="Du C.H."/>
            <person name="Zhou Y.H."/>
            <person name="Cheng J.X."/>
            <person name="Dai P.F."/>
            <person name="Guo W.B."/>
            <person name="Han X.H."/>
            <person name="Huang E.J."/>
            <person name="Li L.F."/>
            <person name="Wei W."/>
            <person name="Gao Y.C."/>
            <person name="Liu J.Z."/>
            <person name="Shao H.Z."/>
            <person name="Wang X."/>
            <person name="Wang C.C."/>
            <person name="Yang T.C."/>
            <person name="Huo Q.B."/>
            <person name="Li W."/>
            <person name="Chen H.Y."/>
            <person name="Chen S.E."/>
            <person name="Zhou L.G."/>
            <person name="Ni X.B."/>
            <person name="Tian J.H."/>
            <person name="Sheng Y."/>
            <person name="Liu T."/>
            <person name="Pan Y.S."/>
            <person name="Xia L.Y."/>
            <person name="Li J."/>
            <person name="Zhao F."/>
            <person name="Cao W.C."/>
        </authorList>
    </citation>
    <scope>NUCLEOTIDE SEQUENCE</scope>
    <source>
        <strain evidence="2">Rmic-2018</strain>
    </source>
</reference>
<evidence type="ECO:0000256" key="1">
    <source>
        <dbReference type="SAM" id="MobiDB-lite"/>
    </source>
</evidence>
<feature type="region of interest" description="Disordered" evidence="1">
    <location>
        <begin position="1"/>
        <end position="26"/>
    </location>
</feature>
<comment type="caution">
    <text evidence="2">The sequence shown here is derived from an EMBL/GenBank/DDBJ whole genome shotgun (WGS) entry which is preliminary data.</text>
</comment>
<proteinExistence type="predicted"/>
<dbReference type="EMBL" id="JABSTU010003019">
    <property type="protein sequence ID" value="KAH7977092.1"/>
    <property type="molecule type" value="Genomic_DNA"/>
</dbReference>
<feature type="region of interest" description="Disordered" evidence="1">
    <location>
        <begin position="49"/>
        <end position="79"/>
    </location>
</feature>